<proteinExistence type="predicted"/>
<feature type="compositionally biased region" description="Basic residues" evidence="1">
    <location>
        <begin position="1"/>
        <end position="10"/>
    </location>
</feature>
<feature type="region of interest" description="Disordered" evidence="1">
    <location>
        <begin position="1"/>
        <end position="44"/>
    </location>
</feature>
<dbReference type="WBParaSite" id="jg23707">
    <property type="protein sequence ID" value="jg23707"/>
    <property type="gene ID" value="jg23707"/>
</dbReference>
<organism evidence="2 3">
    <name type="scientific">Ditylenchus dipsaci</name>
    <dbReference type="NCBI Taxonomy" id="166011"/>
    <lineage>
        <taxon>Eukaryota</taxon>
        <taxon>Metazoa</taxon>
        <taxon>Ecdysozoa</taxon>
        <taxon>Nematoda</taxon>
        <taxon>Chromadorea</taxon>
        <taxon>Rhabditida</taxon>
        <taxon>Tylenchina</taxon>
        <taxon>Tylenchomorpha</taxon>
        <taxon>Sphaerularioidea</taxon>
        <taxon>Anguinidae</taxon>
        <taxon>Anguininae</taxon>
        <taxon>Ditylenchus</taxon>
    </lineage>
</organism>
<protein>
    <submittedName>
        <fullName evidence="3">Uncharacterized protein</fullName>
    </submittedName>
</protein>
<evidence type="ECO:0000256" key="1">
    <source>
        <dbReference type="SAM" id="MobiDB-lite"/>
    </source>
</evidence>
<reference evidence="3" key="1">
    <citation type="submission" date="2022-11" db="UniProtKB">
        <authorList>
            <consortium name="WormBaseParasite"/>
        </authorList>
    </citation>
    <scope>IDENTIFICATION</scope>
</reference>
<name>A0A915DX99_9BILA</name>
<keyword evidence="2" id="KW-1185">Reference proteome</keyword>
<evidence type="ECO:0000313" key="2">
    <source>
        <dbReference type="Proteomes" id="UP000887574"/>
    </source>
</evidence>
<sequence length="132" mass="14763">MSSKKDHRKGSGMSGQPPHSPAKKKRFDSPEKNDDAPTSSSSVATDGKVYKHFTLKSSISKEQNFVAISVMLTRSPKKRYTSTLLSSTETAASVVDELSVSLCQRKELLCWTRMLWTWEISLLLSFEKCGCR</sequence>
<dbReference type="Proteomes" id="UP000887574">
    <property type="component" value="Unplaced"/>
</dbReference>
<accession>A0A915DX99</accession>
<dbReference type="AlphaFoldDB" id="A0A915DX99"/>
<evidence type="ECO:0000313" key="3">
    <source>
        <dbReference type="WBParaSite" id="jg23707"/>
    </source>
</evidence>